<dbReference type="InterPro" id="IPR036249">
    <property type="entry name" value="Thioredoxin-like_sf"/>
</dbReference>
<evidence type="ECO:0000256" key="7">
    <source>
        <dbReference type="RuleBase" id="RU004474"/>
    </source>
</evidence>
<dbReference type="Gene3D" id="3.40.30.10">
    <property type="entry name" value="Glutaredoxin"/>
    <property type="match status" value="1"/>
</dbReference>
<dbReference type="SUPFAM" id="SSF52833">
    <property type="entry name" value="Thioredoxin-like"/>
    <property type="match status" value="1"/>
</dbReference>
<dbReference type="InterPro" id="IPR017925">
    <property type="entry name" value="DHFR_CS"/>
</dbReference>
<evidence type="ECO:0000256" key="3">
    <source>
        <dbReference type="ARBA" id="ARBA00018886"/>
    </source>
</evidence>
<gene>
    <name evidence="10" type="ORF">MAC_08670</name>
</gene>
<dbReference type="InParanoid" id="E9EFM2"/>
<feature type="domain" description="DHFR" evidence="9">
    <location>
        <begin position="214"/>
        <end position="434"/>
    </location>
</feature>
<keyword evidence="5" id="KW-0521">NADP</keyword>
<dbReference type="Gene3D" id="3.40.430.10">
    <property type="entry name" value="Dihydrofolate Reductase, subunit A"/>
    <property type="match status" value="1"/>
</dbReference>
<dbReference type="InterPro" id="IPR001853">
    <property type="entry name" value="DSBA-like_thioredoxin_dom"/>
</dbReference>
<reference evidence="10 11" key="1">
    <citation type="journal article" date="2011" name="PLoS Genet.">
        <title>Genome sequencing and comparative transcriptomics of the model entomopathogenic fungi Metarhizium anisopliae and M. acridum.</title>
        <authorList>
            <person name="Gao Q."/>
            <person name="Jin K."/>
            <person name="Ying S.H."/>
            <person name="Zhang Y."/>
            <person name="Xiao G."/>
            <person name="Shang Y."/>
            <person name="Duan Z."/>
            <person name="Hu X."/>
            <person name="Xie X.Q."/>
            <person name="Zhou G."/>
            <person name="Peng G."/>
            <person name="Luo Z."/>
            <person name="Huang W."/>
            <person name="Wang B."/>
            <person name="Fang W."/>
            <person name="Wang S."/>
            <person name="Zhong Y."/>
            <person name="Ma L.J."/>
            <person name="St Leger R.J."/>
            <person name="Zhao G.P."/>
            <person name="Pei Y."/>
            <person name="Feng M.G."/>
            <person name="Xia Y."/>
            <person name="Wang C."/>
        </authorList>
    </citation>
    <scope>NUCLEOTIDE SEQUENCE [LARGE SCALE GENOMIC DNA]</scope>
    <source>
        <strain evidence="10 11">CQMa 102</strain>
    </source>
</reference>
<evidence type="ECO:0000256" key="8">
    <source>
        <dbReference type="SAM" id="MobiDB-lite"/>
    </source>
</evidence>
<dbReference type="PROSITE" id="PS00075">
    <property type="entry name" value="DHFR_1"/>
    <property type="match status" value="1"/>
</dbReference>
<dbReference type="Proteomes" id="UP000002499">
    <property type="component" value="Unassembled WGS sequence"/>
</dbReference>
<dbReference type="GO" id="GO:0046654">
    <property type="term" value="P:tetrahydrofolate biosynthetic process"/>
    <property type="evidence" value="ECO:0007669"/>
    <property type="project" value="UniProtKB-UniPathway"/>
</dbReference>
<dbReference type="SUPFAM" id="SSF53597">
    <property type="entry name" value="Dihydrofolate reductase-like"/>
    <property type="match status" value="1"/>
</dbReference>
<dbReference type="HOGENOM" id="CLU_630183_0_0_1"/>
<dbReference type="eggNOG" id="KOG1324">
    <property type="taxonomic scope" value="Eukaryota"/>
</dbReference>
<evidence type="ECO:0000259" key="9">
    <source>
        <dbReference type="PROSITE" id="PS51330"/>
    </source>
</evidence>
<dbReference type="GO" id="GO:0046655">
    <property type="term" value="P:folic acid metabolic process"/>
    <property type="evidence" value="ECO:0007669"/>
    <property type="project" value="TreeGrafter"/>
</dbReference>
<evidence type="ECO:0000256" key="2">
    <source>
        <dbReference type="ARBA" id="ARBA00012856"/>
    </source>
</evidence>
<evidence type="ECO:0000256" key="5">
    <source>
        <dbReference type="ARBA" id="ARBA00022857"/>
    </source>
</evidence>
<dbReference type="EC" id="1.5.1.3" evidence="2"/>
<dbReference type="Pfam" id="PF01323">
    <property type="entry name" value="DSBA"/>
    <property type="match status" value="1"/>
</dbReference>
<dbReference type="GO" id="GO:0046452">
    <property type="term" value="P:dihydrofolate metabolic process"/>
    <property type="evidence" value="ECO:0007669"/>
    <property type="project" value="TreeGrafter"/>
</dbReference>
<dbReference type="GO" id="GO:0050661">
    <property type="term" value="F:NADP binding"/>
    <property type="evidence" value="ECO:0007669"/>
    <property type="project" value="InterPro"/>
</dbReference>
<dbReference type="GO" id="GO:0006730">
    <property type="term" value="P:one-carbon metabolic process"/>
    <property type="evidence" value="ECO:0007669"/>
    <property type="project" value="UniProtKB-KW"/>
</dbReference>
<evidence type="ECO:0000256" key="1">
    <source>
        <dbReference type="ARBA" id="ARBA00004903"/>
    </source>
</evidence>
<dbReference type="UniPathway" id="UPA00077">
    <property type="reaction ID" value="UER00158"/>
</dbReference>
<dbReference type="CDD" id="cd00209">
    <property type="entry name" value="DHFR"/>
    <property type="match status" value="1"/>
</dbReference>
<dbReference type="InterPro" id="IPR001796">
    <property type="entry name" value="DHFR_dom"/>
</dbReference>
<sequence length="435" mass="48432">MFGSHAAHRLGSLMPPKGNRPPWTLPAKARYLIYDNRRAAARVGITEYQAPDDLFERAKTQSALRALLFIKANHPKEKLLSAMHFLLHRFWTPPNADVVDESSLRALLAEATEMPGGGAKLFTEADVGRIMDGRAEMKKRLIEDTAMVVESGAFGCPWILATNSKGETQPFFGSDRFFSPVSRHFVVAVISTPTTPRISHFFREFVTNLAMQPELTLIVAATRSMGIGLNGTMPWTGLRKEMQYFARVTTRVPPQVSLLPSPSRTGYAHGNPPGVVKAAPNSVNAVIMGRKTWDSIPAKFRPLKNRLNIIVSRQHSPTLPAEITASEPVRVSSLEQAVEFARTHPTISRVFVMGGGQIYDAALKMDAAKRVLLTSIEREYECDTFFGLDLRGDAARSAGWRRKESDEWRAWTGETGDATMEEGGVGYEWQMWERE</sequence>
<evidence type="ECO:0000313" key="10">
    <source>
        <dbReference type="EMBL" id="EFY85314.1"/>
    </source>
</evidence>
<keyword evidence="6" id="KW-0560">Oxidoreductase</keyword>
<dbReference type="AlphaFoldDB" id="E9EFM2"/>
<protein>
    <recommendedName>
        <fullName evidence="3">Dihydrofolate reductase</fullName>
        <ecNumber evidence="2">1.5.1.3</ecNumber>
    </recommendedName>
</protein>
<proteinExistence type="inferred from homology"/>
<dbReference type="OrthoDB" id="414698at2759"/>
<dbReference type="EMBL" id="GL698582">
    <property type="protein sequence ID" value="EFY85314.1"/>
    <property type="molecule type" value="Genomic_DNA"/>
</dbReference>
<dbReference type="STRING" id="655827.E9EFM2"/>
<name>E9EFM2_METAQ</name>
<dbReference type="FunCoup" id="E9EFM2">
    <property type="interactions" value="432"/>
</dbReference>
<evidence type="ECO:0000256" key="4">
    <source>
        <dbReference type="ARBA" id="ARBA00022563"/>
    </source>
</evidence>
<dbReference type="PROSITE" id="PS51330">
    <property type="entry name" value="DHFR_2"/>
    <property type="match status" value="1"/>
</dbReference>
<comment type="similarity">
    <text evidence="7">Belongs to the dihydrofolate reductase family.</text>
</comment>
<dbReference type="Pfam" id="PF00186">
    <property type="entry name" value="DHFR_1"/>
    <property type="match status" value="1"/>
</dbReference>
<keyword evidence="11" id="KW-1185">Reference proteome</keyword>
<feature type="region of interest" description="Disordered" evidence="8">
    <location>
        <begin position="1"/>
        <end position="21"/>
    </location>
</feature>
<dbReference type="InterPro" id="IPR012259">
    <property type="entry name" value="DHFR"/>
</dbReference>
<dbReference type="GO" id="GO:0005739">
    <property type="term" value="C:mitochondrion"/>
    <property type="evidence" value="ECO:0007669"/>
    <property type="project" value="TreeGrafter"/>
</dbReference>
<comment type="pathway">
    <text evidence="1">Cofactor biosynthesis; tetrahydrofolate biosynthesis; 5,6,7,8-tetrahydrofolate from 7,8-dihydrofolate: step 1/1.</text>
</comment>
<evidence type="ECO:0000313" key="11">
    <source>
        <dbReference type="Proteomes" id="UP000002499"/>
    </source>
</evidence>
<evidence type="ECO:0000256" key="6">
    <source>
        <dbReference type="ARBA" id="ARBA00023002"/>
    </source>
</evidence>
<organism evidence="11">
    <name type="scientific">Metarhizium acridum (strain CQMa 102)</name>
    <dbReference type="NCBI Taxonomy" id="655827"/>
    <lineage>
        <taxon>Eukaryota</taxon>
        <taxon>Fungi</taxon>
        <taxon>Dikarya</taxon>
        <taxon>Ascomycota</taxon>
        <taxon>Pezizomycotina</taxon>
        <taxon>Sordariomycetes</taxon>
        <taxon>Hypocreomycetidae</taxon>
        <taxon>Hypocreales</taxon>
        <taxon>Clavicipitaceae</taxon>
        <taxon>Metarhizium</taxon>
    </lineage>
</organism>
<dbReference type="PRINTS" id="PR00070">
    <property type="entry name" value="DHFR"/>
</dbReference>
<keyword evidence="4" id="KW-0554">One-carbon metabolism</keyword>
<accession>E9EFM2</accession>
<dbReference type="GO" id="GO:0004146">
    <property type="term" value="F:dihydrofolate reductase activity"/>
    <property type="evidence" value="ECO:0007669"/>
    <property type="project" value="UniProtKB-EC"/>
</dbReference>
<dbReference type="InterPro" id="IPR024072">
    <property type="entry name" value="DHFR-like_dom_sf"/>
</dbReference>
<dbReference type="PANTHER" id="PTHR48069:SF3">
    <property type="entry name" value="DIHYDROFOLATE REDUCTASE"/>
    <property type="match status" value="1"/>
</dbReference>
<dbReference type="PANTHER" id="PTHR48069">
    <property type="entry name" value="DIHYDROFOLATE REDUCTASE"/>
    <property type="match status" value="1"/>
</dbReference>